<accession>A0ABN3IY98</accession>
<dbReference type="EMBL" id="BAAASE010000009">
    <property type="protein sequence ID" value="GAA2415822.1"/>
    <property type="molecule type" value="Genomic_DNA"/>
</dbReference>
<evidence type="ECO:0000313" key="2">
    <source>
        <dbReference type="Proteomes" id="UP001499986"/>
    </source>
</evidence>
<reference evidence="1 2" key="1">
    <citation type="journal article" date="2019" name="Int. J. Syst. Evol. Microbiol.">
        <title>The Global Catalogue of Microorganisms (GCM) 10K type strain sequencing project: providing services to taxonomists for standard genome sequencing and annotation.</title>
        <authorList>
            <consortium name="The Broad Institute Genomics Platform"/>
            <consortium name="The Broad Institute Genome Sequencing Center for Infectious Disease"/>
            <person name="Wu L."/>
            <person name="Ma J."/>
        </authorList>
    </citation>
    <scope>NUCLEOTIDE SEQUENCE [LARGE SCALE GENOMIC DNA]</scope>
    <source>
        <strain evidence="1 2">JCM 4358</strain>
    </source>
</reference>
<dbReference type="Proteomes" id="UP001499986">
    <property type="component" value="Unassembled WGS sequence"/>
</dbReference>
<name>A0ABN3IY98_9ACTN</name>
<sequence length="73" mass="8480">MAGYHRDTTYLVCRRDFLRWSSSQPSASVLHTDMHAHRSLPKTVWFCKWERGTFVDGFGQHLAITGPENLDEK</sequence>
<proteinExistence type="predicted"/>
<protein>
    <submittedName>
        <fullName evidence="1">Uncharacterized protein</fullName>
    </submittedName>
</protein>
<comment type="caution">
    <text evidence="1">The sequence shown here is derived from an EMBL/GenBank/DDBJ whole genome shotgun (WGS) entry which is preliminary data.</text>
</comment>
<gene>
    <name evidence="1" type="ORF">GCM10010255_62700</name>
</gene>
<organism evidence="1 2">
    <name type="scientific">Streptomyces coeruleofuscus</name>
    <dbReference type="NCBI Taxonomy" id="66879"/>
    <lineage>
        <taxon>Bacteria</taxon>
        <taxon>Bacillati</taxon>
        <taxon>Actinomycetota</taxon>
        <taxon>Actinomycetes</taxon>
        <taxon>Kitasatosporales</taxon>
        <taxon>Streptomycetaceae</taxon>
        <taxon>Streptomyces</taxon>
    </lineage>
</organism>
<evidence type="ECO:0000313" key="1">
    <source>
        <dbReference type="EMBL" id="GAA2415822.1"/>
    </source>
</evidence>
<keyword evidence="2" id="KW-1185">Reference proteome</keyword>